<keyword evidence="1" id="KW-1133">Transmembrane helix</keyword>
<evidence type="ECO:0000313" key="3">
    <source>
        <dbReference type="EMBL" id="MBA8886712.1"/>
    </source>
</evidence>
<reference evidence="3 4" key="1">
    <citation type="submission" date="2020-07" db="EMBL/GenBank/DDBJ databases">
        <title>Genomic Encyclopedia of Type Strains, Phase IV (KMG-V): Genome sequencing to study the core and pangenomes of soil and plant-associated prokaryotes.</title>
        <authorList>
            <person name="Whitman W."/>
        </authorList>
    </citation>
    <scope>NUCLEOTIDE SEQUENCE [LARGE SCALE GENOMIC DNA]</scope>
    <source>
        <strain evidence="3 4">RH2WT43</strain>
    </source>
</reference>
<protein>
    <recommendedName>
        <fullName evidence="2">CAAX prenyl protease 2/Lysostaphin resistance protein A-like domain-containing protein</fullName>
    </recommendedName>
</protein>
<dbReference type="RefSeq" id="WP_182529766.1">
    <property type="nucleotide sequence ID" value="NZ_JACGXL010000001.1"/>
</dbReference>
<feature type="transmembrane region" description="Helical" evidence="1">
    <location>
        <begin position="139"/>
        <end position="160"/>
    </location>
</feature>
<dbReference type="AlphaFoldDB" id="A0A839EY99"/>
<dbReference type="Proteomes" id="UP000550401">
    <property type="component" value="Unassembled WGS sequence"/>
</dbReference>
<feature type="transmembrane region" description="Helical" evidence="1">
    <location>
        <begin position="190"/>
        <end position="212"/>
    </location>
</feature>
<gene>
    <name evidence="3" type="ORF">FHW12_000903</name>
</gene>
<dbReference type="GO" id="GO:0080120">
    <property type="term" value="P:CAAX-box protein maturation"/>
    <property type="evidence" value="ECO:0007669"/>
    <property type="project" value="UniProtKB-ARBA"/>
</dbReference>
<dbReference type="Pfam" id="PF02517">
    <property type="entry name" value="Rce1-like"/>
    <property type="match status" value="1"/>
</dbReference>
<feature type="transmembrane region" description="Helical" evidence="1">
    <location>
        <begin position="30"/>
        <end position="47"/>
    </location>
</feature>
<keyword evidence="1" id="KW-0812">Transmembrane</keyword>
<keyword evidence="1" id="KW-0472">Membrane</keyword>
<dbReference type="GO" id="GO:0004175">
    <property type="term" value="F:endopeptidase activity"/>
    <property type="evidence" value="ECO:0007669"/>
    <property type="project" value="UniProtKB-ARBA"/>
</dbReference>
<accession>A0A839EY99</accession>
<dbReference type="EMBL" id="JACGXL010000001">
    <property type="protein sequence ID" value="MBA8886712.1"/>
    <property type="molecule type" value="Genomic_DNA"/>
</dbReference>
<sequence length="215" mass="22290">MLRQILVVLCVFLVVTFGLAAAGFTMGVPVAIALSCVAVFACLHRDGESWSALGFTRMRPLRIVLLAVGCAVFAYAAAGTGFVIGTLGFGWPPTRFGPIQTIVGDVPKLLGFLALAWTTAAFGEELLFRGFLLGRVRALFGGGTVAGVVAAVVQAIPFGLLHAYQGATGMLVTGLVGLAFGLAYVRLRVLWPLVIAHGTIDTIGLIAVYAGVVPG</sequence>
<keyword evidence="4" id="KW-1185">Reference proteome</keyword>
<evidence type="ECO:0000259" key="2">
    <source>
        <dbReference type="Pfam" id="PF02517"/>
    </source>
</evidence>
<dbReference type="InterPro" id="IPR003675">
    <property type="entry name" value="Rce1/LyrA-like_dom"/>
</dbReference>
<evidence type="ECO:0000256" key="1">
    <source>
        <dbReference type="SAM" id="Phobius"/>
    </source>
</evidence>
<proteinExistence type="predicted"/>
<feature type="transmembrane region" description="Helical" evidence="1">
    <location>
        <begin position="109"/>
        <end position="127"/>
    </location>
</feature>
<feature type="domain" description="CAAX prenyl protease 2/Lysostaphin resistance protein A-like" evidence="2">
    <location>
        <begin position="109"/>
        <end position="202"/>
    </location>
</feature>
<comment type="caution">
    <text evidence="3">The sequence shown here is derived from an EMBL/GenBank/DDBJ whole genome shotgun (WGS) entry which is preliminary data.</text>
</comment>
<evidence type="ECO:0000313" key="4">
    <source>
        <dbReference type="Proteomes" id="UP000550401"/>
    </source>
</evidence>
<feature type="transmembrane region" description="Helical" evidence="1">
    <location>
        <begin position="63"/>
        <end position="89"/>
    </location>
</feature>
<name>A0A839EY99_9GAMM</name>
<organism evidence="3 4">
    <name type="scientific">Dokdonella fugitiva</name>
    <dbReference type="NCBI Taxonomy" id="328517"/>
    <lineage>
        <taxon>Bacteria</taxon>
        <taxon>Pseudomonadati</taxon>
        <taxon>Pseudomonadota</taxon>
        <taxon>Gammaproteobacteria</taxon>
        <taxon>Lysobacterales</taxon>
        <taxon>Rhodanobacteraceae</taxon>
        <taxon>Dokdonella</taxon>
    </lineage>
</organism>
<feature type="transmembrane region" description="Helical" evidence="1">
    <location>
        <begin position="166"/>
        <end position="185"/>
    </location>
</feature>